<sequence length="38" mass="4723">MRPYRRPNLYHQRYRFTTSPQILFSVFTIALKDSRPHK</sequence>
<protein>
    <submittedName>
        <fullName evidence="1">Uncharacterized protein</fullName>
    </submittedName>
</protein>
<reference evidence="1" key="1">
    <citation type="submission" date="2014-09" db="EMBL/GenBank/DDBJ databases">
        <authorList>
            <person name="Magalhaes I.L.F."/>
            <person name="Oliveira U."/>
            <person name="Santos F.R."/>
            <person name="Vidigal T.H.D.A."/>
            <person name="Brescovit A.D."/>
            <person name="Santos A.J."/>
        </authorList>
    </citation>
    <scope>NUCLEOTIDE SEQUENCE</scope>
    <source>
        <tissue evidence="1">Shoot tissue taken approximately 20 cm above the soil surface</tissue>
    </source>
</reference>
<evidence type="ECO:0000313" key="1">
    <source>
        <dbReference type="EMBL" id="JAD19217.1"/>
    </source>
</evidence>
<reference evidence="1" key="2">
    <citation type="journal article" date="2015" name="Data Brief">
        <title>Shoot transcriptome of the giant reed, Arundo donax.</title>
        <authorList>
            <person name="Barrero R.A."/>
            <person name="Guerrero F.D."/>
            <person name="Moolhuijzen P."/>
            <person name="Goolsby J.A."/>
            <person name="Tidwell J."/>
            <person name="Bellgard S.E."/>
            <person name="Bellgard M.I."/>
        </authorList>
    </citation>
    <scope>NUCLEOTIDE SEQUENCE</scope>
    <source>
        <tissue evidence="1">Shoot tissue taken approximately 20 cm above the soil surface</tissue>
    </source>
</reference>
<accession>A0A0A8Y5H8</accession>
<name>A0A0A8Y5H8_ARUDO</name>
<dbReference type="EMBL" id="GBRH01278678">
    <property type="protein sequence ID" value="JAD19217.1"/>
    <property type="molecule type" value="Transcribed_RNA"/>
</dbReference>
<organism evidence="1">
    <name type="scientific">Arundo donax</name>
    <name type="common">Giant reed</name>
    <name type="synonym">Donax arundinaceus</name>
    <dbReference type="NCBI Taxonomy" id="35708"/>
    <lineage>
        <taxon>Eukaryota</taxon>
        <taxon>Viridiplantae</taxon>
        <taxon>Streptophyta</taxon>
        <taxon>Embryophyta</taxon>
        <taxon>Tracheophyta</taxon>
        <taxon>Spermatophyta</taxon>
        <taxon>Magnoliopsida</taxon>
        <taxon>Liliopsida</taxon>
        <taxon>Poales</taxon>
        <taxon>Poaceae</taxon>
        <taxon>PACMAD clade</taxon>
        <taxon>Arundinoideae</taxon>
        <taxon>Arundineae</taxon>
        <taxon>Arundo</taxon>
    </lineage>
</organism>
<dbReference type="AlphaFoldDB" id="A0A0A8Y5H8"/>
<proteinExistence type="predicted"/>